<keyword evidence="1" id="KW-0472">Membrane</keyword>
<dbReference type="AlphaFoldDB" id="A0A427XYK6"/>
<dbReference type="InterPro" id="IPR028036">
    <property type="entry name" value="DMAC1-like_dom"/>
</dbReference>
<accession>A0A427XYK6</accession>
<feature type="domain" description="Distal membrane-arm assembly complex protein 1-like" evidence="2">
    <location>
        <begin position="15"/>
        <end position="65"/>
    </location>
</feature>
<evidence type="ECO:0000313" key="3">
    <source>
        <dbReference type="EMBL" id="RSH83939.1"/>
    </source>
</evidence>
<comment type="caution">
    <text evidence="3">The sequence shown here is derived from an EMBL/GenBank/DDBJ whole genome shotgun (WGS) entry which is preliminary data.</text>
</comment>
<keyword evidence="4" id="KW-1185">Reference proteome</keyword>
<sequence length="77" mass="7951">MSTTASPGSVKREKDCLPCRLTGAAAFTGLGGYAIYEASRQGTFRRVRPPGSPVIGGQVTAVIGLVFISLGIGRLVL</sequence>
<proteinExistence type="predicted"/>
<organism evidence="3 4">
    <name type="scientific">Saitozyma podzolica</name>
    <dbReference type="NCBI Taxonomy" id="1890683"/>
    <lineage>
        <taxon>Eukaryota</taxon>
        <taxon>Fungi</taxon>
        <taxon>Dikarya</taxon>
        <taxon>Basidiomycota</taxon>
        <taxon>Agaricomycotina</taxon>
        <taxon>Tremellomycetes</taxon>
        <taxon>Tremellales</taxon>
        <taxon>Trimorphomycetaceae</taxon>
        <taxon>Saitozyma</taxon>
    </lineage>
</organism>
<evidence type="ECO:0000259" key="2">
    <source>
        <dbReference type="Pfam" id="PF15055"/>
    </source>
</evidence>
<feature type="transmembrane region" description="Helical" evidence="1">
    <location>
        <begin position="55"/>
        <end position="76"/>
    </location>
</feature>
<dbReference type="OrthoDB" id="6604875at2759"/>
<keyword evidence="1" id="KW-0812">Transmembrane</keyword>
<dbReference type="Proteomes" id="UP000279259">
    <property type="component" value="Unassembled WGS sequence"/>
</dbReference>
<gene>
    <name evidence="3" type="ORF">EHS25_005183</name>
</gene>
<dbReference type="EMBL" id="RSCD01000022">
    <property type="protein sequence ID" value="RSH83939.1"/>
    <property type="molecule type" value="Genomic_DNA"/>
</dbReference>
<dbReference type="Pfam" id="PF15055">
    <property type="entry name" value="DMAC1_Dmo2"/>
    <property type="match status" value="1"/>
</dbReference>
<name>A0A427XYK6_9TREE</name>
<protein>
    <recommendedName>
        <fullName evidence="2">Distal membrane-arm assembly complex protein 1-like domain-containing protein</fullName>
    </recommendedName>
</protein>
<keyword evidence="1" id="KW-1133">Transmembrane helix</keyword>
<evidence type="ECO:0000313" key="4">
    <source>
        <dbReference type="Proteomes" id="UP000279259"/>
    </source>
</evidence>
<evidence type="ECO:0000256" key="1">
    <source>
        <dbReference type="SAM" id="Phobius"/>
    </source>
</evidence>
<reference evidence="3 4" key="1">
    <citation type="submission" date="2018-11" db="EMBL/GenBank/DDBJ databases">
        <title>Genome sequence of Saitozyma podzolica DSM 27192.</title>
        <authorList>
            <person name="Aliyu H."/>
            <person name="Gorte O."/>
            <person name="Ochsenreither K."/>
        </authorList>
    </citation>
    <scope>NUCLEOTIDE SEQUENCE [LARGE SCALE GENOMIC DNA]</scope>
    <source>
        <strain evidence="3 4">DSM 27192</strain>
    </source>
</reference>